<dbReference type="Proteomes" id="UP000254841">
    <property type="component" value="Unassembled WGS sequence"/>
</dbReference>
<evidence type="ECO:0000313" key="2">
    <source>
        <dbReference type="EMBL" id="STO97148.1"/>
    </source>
</evidence>
<feature type="transmembrane region" description="Helical" evidence="1">
    <location>
        <begin position="171"/>
        <end position="190"/>
    </location>
</feature>
<gene>
    <name evidence="2" type="ORF">NCTC12410_00970</name>
</gene>
<reference evidence="2 3" key="1">
    <citation type="submission" date="2018-06" db="EMBL/GenBank/DDBJ databases">
        <authorList>
            <consortium name="Pathogen Informatics"/>
            <person name="Doyle S."/>
        </authorList>
    </citation>
    <scope>NUCLEOTIDE SEQUENCE [LARGE SCALE GENOMIC DNA]</scope>
    <source>
        <strain evidence="2 3">NCTC12410</strain>
    </source>
</reference>
<keyword evidence="1" id="KW-0472">Membrane</keyword>
<dbReference type="AlphaFoldDB" id="A0A377J450"/>
<dbReference type="EMBL" id="UGHV01000001">
    <property type="protein sequence ID" value="STO97148.1"/>
    <property type="molecule type" value="Genomic_DNA"/>
</dbReference>
<organism evidence="2 3">
    <name type="scientific">Helicobacter canis</name>
    <dbReference type="NCBI Taxonomy" id="29419"/>
    <lineage>
        <taxon>Bacteria</taxon>
        <taxon>Pseudomonadati</taxon>
        <taxon>Campylobacterota</taxon>
        <taxon>Epsilonproteobacteria</taxon>
        <taxon>Campylobacterales</taxon>
        <taxon>Helicobacteraceae</taxon>
        <taxon>Helicobacter</taxon>
    </lineage>
</organism>
<proteinExistence type="predicted"/>
<keyword evidence="1" id="KW-0812">Transmembrane</keyword>
<evidence type="ECO:0000313" key="3">
    <source>
        <dbReference type="Proteomes" id="UP000254841"/>
    </source>
</evidence>
<feature type="transmembrane region" description="Helical" evidence="1">
    <location>
        <begin position="46"/>
        <end position="67"/>
    </location>
</feature>
<accession>A0A377J450</accession>
<sequence length="212" mass="23151">MISVGLCFLAVLLWALHTLRYGFVLSVCVALLLYGVEILGYSACGYYLSCFGEPSVLSVALSVLYCAKIALVDSSVSLEHRISMGAIVARVAGLAILPYGVMLVWAVLGLWLYLGALGIGLVDIYHIDSRVQVVIISAFIAISAVFSRIFALLACVGLWHQICTAQGLYDGVLDVGLWLWCVLGLLWRWGSRLFKGFGLWARIADFFAALHR</sequence>
<keyword evidence="1" id="KW-1133">Transmembrane helix</keyword>
<feature type="transmembrane region" description="Helical" evidence="1">
    <location>
        <begin position="87"/>
        <end position="114"/>
    </location>
</feature>
<evidence type="ECO:0000256" key="1">
    <source>
        <dbReference type="SAM" id="Phobius"/>
    </source>
</evidence>
<feature type="transmembrane region" description="Helical" evidence="1">
    <location>
        <begin position="134"/>
        <end position="159"/>
    </location>
</feature>
<name>A0A377J450_9HELI</name>
<protein>
    <submittedName>
        <fullName evidence="2">Uncharacterized protein</fullName>
    </submittedName>
</protein>